<protein>
    <submittedName>
        <fullName evidence="1">Uncharacterized protein</fullName>
    </submittedName>
</protein>
<sequence length="178" mass="19975">MKHHTHTCEGGVRNIGFLEPQRPATVRSQIYVFAFISIFVGHDVDYGVRDAGSFQNGRYRQTTVASTCRQASSGLKRPIPRRLGFNHGSHSGGRFRRCARHQITAQAISVGPDLTVTARLDHFGVFVFPAVELRRLWSGLCFPVTQDLIYLVILVVVEVMASWSTLVNIGQQWSIHKQ</sequence>
<evidence type="ECO:0000313" key="1">
    <source>
        <dbReference type="EMBL" id="KAI3800435.1"/>
    </source>
</evidence>
<name>A0ACB9HZ85_9ASTR</name>
<evidence type="ECO:0000313" key="2">
    <source>
        <dbReference type="Proteomes" id="UP001056120"/>
    </source>
</evidence>
<gene>
    <name evidence="1" type="ORF">L1987_28526</name>
</gene>
<reference evidence="1 2" key="2">
    <citation type="journal article" date="2022" name="Mol. Ecol. Resour.">
        <title>The genomes of chicory, endive, great burdock and yacon provide insights into Asteraceae paleo-polyploidization history and plant inulin production.</title>
        <authorList>
            <person name="Fan W."/>
            <person name="Wang S."/>
            <person name="Wang H."/>
            <person name="Wang A."/>
            <person name="Jiang F."/>
            <person name="Liu H."/>
            <person name="Zhao H."/>
            <person name="Xu D."/>
            <person name="Zhang Y."/>
        </authorList>
    </citation>
    <scope>NUCLEOTIDE SEQUENCE [LARGE SCALE GENOMIC DNA]</scope>
    <source>
        <strain evidence="2">cv. Yunnan</strain>
        <tissue evidence="1">Leaves</tissue>
    </source>
</reference>
<comment type="caution">
    <text evidence="1">The sequence shown here is derived from an EMBL/GenBank/DDBJ whole genome shotgun (WGS) entry which is preliminary data.</text>
</comment>
<dbReference type="Proteomes" id="UP001056120">
    <property type="component" value="Linkage Group LG10"/>
</dbReference>
<organism evidence="1 2">
    <name type="scientific">Smallanthus sonchifolius</name>
    <dbReference type="NCBI Taxonomy" id="185202"/>
    <lineage>
        <taxon>Eukaryota</taxon>
        <taxon>Viridiplantae</taxon>
        <taxon>Streptophyta</taxon>
        <taxon>Embryophyta</taxon>
        <taxon>Tracheophyta</taxon>
        <taxon>Spermatophyta</taxon>
        <taxon>Magnoliopsida</taxon>
        <taxon>eudicotyledons</taxon>
        <taxon>Gunneridae</taxon>
        <taxon>Pentapetalae</taxon>
        <taxon>asterids</taxon>
        <taxon>campanulids</taxon>
        <taxon>Asterales</taxon>
        <taxon>Asteraceae</taxon>
        <taxon>Asteroideae</taxon>
        <taxon>Heliantheae alliance</taxon>
        <taxon>Millerieae</taxon>
        <taxon>Smallanthus</taxon>
    </lineage>
</organism>
<reference evidence="2" key="1">
    <citation type="journal article" date="2022" name="Mol. Ecol. Resour.">
        <title>The genomes of chicory, endive, great burdock and yacon provide insights into Asteraceae palaeo-polyploidization history and plant inulin production.</title>
        <authorList>
            <person name="Fan W."/>
            <person name="Wang S."/>
            <person name="Wang H."/>
            <person name="Wang A."/>
            <person name="Jiang F."/>
            <person name="Liu H."/>
            <person name="Zhao H."/>
            <person name="Xu D."/>
            <person name="Zhang Y."/>
        </authorList>
    </citation>
    <scope>NUCLEOTIDE SEQUENCE [LARGE SCALE GENOMIC DNA]</scope>
    <source>
        <strain evidence="2">cv. Yunnan</strain>
    </source>
</reference>
<accession>A0ACB9HZ85</accession>
<dbReference type="EMBL" id="CM042027">
    <property type="protein sequence ID" value="KAI3800435.1"/>
    <property type="molecule type" value="Genomic_DNA"/>
</dbReference>
<proteinExistence type="predicted"/>
<keyword evidence="2" id="KW-1185">Reference proteome</keyword>